<dbReference type="Proteomes" id="UP001056778">
    <property type="component" value="Chromosome 4"/>
</dbReference>
<dbReference type="EMBL" id="CM043018">
    <property type="protein sequence ID" value="KAI4462799.1"/>
    <property type="molecule type" value="Genomic_DNA"/>
</dbReference>
<sequence length="369" mass="43028">MSHHSDDNMLIATSDSFWEPGNYKRTTKRIEDGYKLCNDLMTLINERAEIEKNYAKSLKAWSKKWNDIIEKGPEYGTTEAAWKGILGEADRRYDVHTRIRDNLTNDVITKIKVWQKESFHKVKKMADRVHKSKEEVQKNRDKYNQALQEINSYNPKYMEDMTVVFDKCQELEAERLQFIKETLFHIHKHLNISQDPTIPQIYEELYHTINNADHEKDLKWWSNNHGVNMAMNWPQFEEFQTNNKQSVKTKSTSKLNTDKNDVTTKTAEKVESPTNRASTITNGSTTKGDVNPFEEEEWEENDALVDNGEPGVPVKALYDYEGAENDELSFKQGDVFEKLEDEDEQGWCKGRKDGRVGLYPANYVEVVSH</sequence>
<protein>
    <submittedName>
        <fullName evidence="1">Proline-serine-threonine phosphatase interacting protein 1</fullName>
    </submittedName>
</protein>
<name>A0ACB9T7V1_HOLOL</name>
<comment type="caution">
    <text evidence="1">The sequence shown here is derived from an EMBL/GenBank/DDBJ whole genome shotgun (WGS) entry which is preliminary data.</text>
</comment>
<evidence type="ECO:0000313" key="2">
    <source>
        <dbReference type="Proteomes" id="UP001056778"/>
    </source>
</evidence>
<keyword evidence="2" id="KW-1185">Reference proteome</keyword>
<proteinExistence type="predicted"/>
<reference evidence="1" key="1">
    <citation type="submission" date="2022-04" db="EMBL/GenBank/DDBJ databases">
        <title>Chromosome-scale genome assembly of Holotrichia oblita Faldermann.</title>
        <authorList>
            <person name="Rongchong L."/>
        </authorList>
    </citation>
    <scope>NUCLEOTIDE SEQUENCE</scope>
    <source>
        <strain evidence="1">81SQS9</strain>
    </source>
</reference>
<gene>
    <name evidence="1" type="ORF">MML48_4g00009745</name>
</gene>
<organism evidence="1 2">
    <name type="scientific">Holotrichia oblita</name>
    <name type="common">Chafer beetle</name>
    <dbReference type="NCBI Taxonomy" id="644536"/>
    <lineage>
        <taxon>Eukaryota</taxon>
        <taxon>Metazoa</taxon>
        <taxon>Ecdysozoa</taxon>
        <taxon>Arthropoda</taxon>
        <taxon>Hexapoda</taxon>
        <taxon>Insecta</taxon>
        <taxon>Pterygota</taxon>
        <taxon>Neoptera</taxon>
        <taxon>Endopterygota</taxon>
        <taxon>Coleoptera</taxon>
        <taxon>Polyphaga</taxon>
        <taxon>Scarabaeiformia</taxon>
        <taxon>Scarabaeidae</taxon>
        <taxon>Melolonthinae</taxon>
        <taxon>Holotrichia</taxon>
    </lineage>
</organism>
<accession>A0ACB9T7V1</accession>
<evidence type="ECO:0000313" key="1">
    <source>
        <dbReference type="EMBL" id="KAI4462799.1"/>
    </source>
</evidence>